<reference evidence="5" key="2">
    <citation type="submission" date="2015-06" db="UniProtKB">
        <authorList>
            <consortium name="EnsemblMetazoa"/>
        </authorList>
    </citation>
    <scope>IDENTIFICATION</scope>
</reference>
<evidence type="ECO:0000259" key="4">
    <source>
        <dbReference type="Pfam" id="PF03725"/>
    </source>
</evidence>
<dbReference type="GO" id="GO:0000176">
    <property type="term" value="C:nuclear exosome (RNase complex)"/>
    <property type="evidence" value="ECO:0007669"/>
    <property type="project" value="TreeGrafter"/>
</dbReference>
<dbReference type="GO" id="GO:0005730">
    <property type="term" value="C:nucleolus"/>
    <property type="evidence" value="ECO:0007669"/>
    <property type="project" value="UniProtKB-SubCell"/>
</dbReference>
<comment type="similarity">
    <text evidence="2">Belongs to the RNase PH family.</text>
</comment>
<reference evidence="6" key="1">
    <citation type="submission" date="2013-02" db="EMBL/GenBank/DDBJ databases">
        <authorList>
            <person name="Hughes D."/>
        </authorList>
    </citation>
    <scope>NUCLEOTIDE SEQUENCE</scope>
    <source>
        <strain>Durham</strain>
        <strain evidence="6">NC isolate 2 -- Noor lab</strain>
    </source>
</reference>
<dbReference type="PANTHER" id="PTHR11097">
    <property type="entry name" value="EXOSOME COMPLEX EXONUCLEASE RIBOSOMAL RNA PROCESSING PROTEIN"/>
    <property type="match status" value="1"/>
</dbReference>
<protein>
    <recommendedName>
        <fullName evidence="4">Exoribonuclease phosphorolytic domain-containing protein</fullName>
    </recommendedName>
</protein>
<dbReference type="GO" id="GO:0071038">
    <property type="term" value="P:TRAMP-dependent tRNA surveillance pathway"/>
    <property type="evidence" value="ECO:0007669"/>
    <property type="project" value="TreeGrafter"/>
</dbReference>
<dbReference type="GO" id="GO:0034473">
    <property type="term" value="P:U1 snRNA 3'-end processing"/>
    <property type="evidence" value="ECO:0007669"/>
    <property type="project" value="TreeGrafter"/>
</dbReference>
<dbReference type="GO" id="GO:0071028">
    <property type="term" value="P:nuclear mRNA surveillance"/>
    <property type="evidence" value="ECO:0007669"/>
    <property type="project" value="TreeGrafter"/>
</dbReference>
<evidence type="ECO:0000256" key="2">
    <source>
        <dbReference type="ARBA" id="ARBA00006678"/>
    </source>
</evidence>
<dbReference type="GO" id="GO:0034475">
    <property type="term" value="P:U4 snRNA 3'-end processing"/>
    <property type="evidence" value="ECO:0007669"/>
    <property type="project" value="TreeGrafter"/>
</dbReference>
<dbReference type="InterPro" id="IPR015847">
    <property type="entry name" value="ExoRNase_PH_dom2"/>
</dbReference>
<feature type="domain" description="Exoribonuclease phosphorolytic" evidence="4">
    <location>
        <begin position="24"/>
        <end position="92"/>
    </location>
</feature>
<organism evidence="5 6">
    <name type="scientific">Megaselia scalaris</name>
    <name type="common">Humpbacked fly</name>
    <name type="synonym">Phora scalaris</name>
    <dbReference type="NCBI Taxonomy" id="36166"/>
    <lineage>
        <taxon>Eukaryota</taxon>
        <taxon>Metazoa</taxon>
        <taxon>Ecdysozoa</taxon>
        <taxon>Arthropoda</taxon>
        <taxon>Hexapoda</taxon>
        <taxon>Insecta</taxon>
        <taxon>Pterygota</taxon>
        <taxon>Neoptera</taxon>
        <taxon>Endopterygota</taxon>
        <taxon>Diptera</taxon>
        <taxon>Brachycera</taxon>
        <taxon>Muscomorpha</taxon>
        <taxon>Platypezoidea</taxon>
        <taxon>Phoridae</taxon>
        <taxon>Megaseliini</taxon>
        <taxon>Megaselia</taxon>
    </lineage>
</organism>
<sequence length="125" mass="13386">MDAGAAELVLSDDPFDCTKINIDHIPILVTVSKIGEACVVDPSAEEEECSSASLVIGASQKNGKTFMTNTQTIGRGSFHPNTMFDSIKLGLSASKSLDDCLVRALKLEENRVEKDGKKTVGFLHS</sequence>
<keyword evidence="3" id="KW-0963">Cytoplasm</keyword>
<dbReference type="HOGENOM" id="CLU_142637_0_0_1"/>
<comment type="subcellular location">
    <subcellularLocation>
        <location evidence="1">Nucleus</location>
        <location evidence="1">Nucleolus</location>
    </subcellularLocation>
</comment>
<keyword evidence="6" id="KW-1185">Reference proteome</keyword>
<dbReference type="EnsemblMetazoa" id="MESCA007354-RA">
    <property type="protein sequence ID" value="MESCA007354-PA"/>
    <property type="gene ID" value="MESCA007354"/>
</dbReference>
<dbReference type="Pfam" id="PF03725">
    <property type="entry name" value="RNase_PH_C"/>
    <property type="match status" value="1"/>
</dbReference>
<evidence type="ECO:0000256" key="3">
    <source>
        <dbReference type="ARBA" id="ARBA00022490"/>
    </source>
</evidence>
<dbReference type="STRING" id="36166.T1GUE4"/>
<dbReference type="GO" id="GO:0034476">
    <property type="term" value="P:U5 snRNA 3'-end processing"/>
    <property type="evidence" value="ECO:0007669"/>
    <property type="project" value="TreeGrafter"/>
</dbReference>
<evidence type="ECO:0000313" key="6">
    <source>
        <dbReference type="Proteomes" id="UP000015102"/>
    </source>
</evidence>
<dbReference type="EMBL" id="CAQQ02122937">
    <property type="status" value="NOT_ANNOTATED_CDS"/>
    <property type="molecule type" value="Genomic_DNA"/>
</dbReference>
<dbReference type="InterPro" id="IPR027408">
    <property type="entry name" value="PNPase/RNase_PH_dom_sf"/>
</dbReference>
<evidence type="ECO:0000256" key="1">
    <source>
        <dbReference type="ARBA" id="ARBA00004604"/>
    </source>
</evidence>
<dbReference type="GO" id="GO:0000467">
    <property type="term" value="P:exonucleolytic trimming to generate mature 3'-end of 5.8S rRNA from tricistronic rRNA transcript (SSU-rRNA, 5.8S rRNA, LSU-rRNA)"/>
    <property type="evidence" value="ECO:0007669"/>
    <property type="project" value="TreeGrafter"/>
</dbReference>
<dbReference type="GO" id="GO:0000177">
    <property type="term" value="C:cytoplasmic exosome (RNase complex)"/>
    <property type="evidence" value="ECO:0007669"/>
    <property type="project" value="TreeGrafter"/>
</dbReference>
<dbReference type="PANTHER" id="PTHR11097:SF8">
    <property type="entry name" value="EXOSOME COMPLEX COMPONENT RRP42"/>
    <property type="match status" value="1"/>
</dbReference>
<proteinExistence type="inferred from homology"/>
<dbReference type="SUPFAM" id="SSF55666">
    <property type="entry name" value="Ribonuclease PH domain 2-like"/>
    <property type="match status" value="1"/>
</dbReference>
<dbReference type="Proteomes" id="UP000015102">
    <property type="component" value="Unassembled WGS sequence"/>
</dbReference>
<dbReference type="Gene3D" id="3.30.230.70">
    <property type="entry name" value="GHMP Kinase, N-terminal domain"/>
    <property type="match status" value="1"/>
</dbReference>
<dbReference type="GO" id="GO:0035925">
    <property type="term" value="F:mRNA 3'-UTR AU-rich region binding"/>
    <property type="evidence" value="ECO:0007669"/>
    <property type="project" value="TreeGrafter"/>
</dbReference>
<dbReference type="GO" id="GO:0071035">
    <property type="term" value="P:nuclear polyadenylation-dependent rRNA catabolic process"/>
    <property type="evidence" value="ECO:0007669"/>
    <property type="project" value="TreeGrafter"/>
</dbReference>
<dbReference type="InterPro" id="IPR036345">
    <property type="entry name" value="ExoRNase_PH_dom2_sf"/>
</dbReference>
<accession>T1GUE4</accession>
<dbReference type="InterPro" id="IPR050590">
    <property type="entry name" value="Exosome_comp_Rrp42_subfam"/>
</dbReference>
<evidence type="ECO:0000313" key="5">
    <source>
        <dbReference type="EnsemblMetazoa" id="MESCA007354-PA"/>
    </source>
</evidence>
<dbReference type="GO" id="GO:0016075">
    <property type="term" value="P:rRNA catabolic process"/>
    <property type="evidence" value="ECO:0007669"/>
    <property type="project" value="TreeGrafter"/>
</dbReference>
<name>T1GUE4_MEGSC</name>
<dbReference type="AlphaFoldDB" id="T1GUE4"/>